<dbReference type="STRING" id="661478.OP10G_1871"/>
<sequence length="134" mass="13714">MKVKTLLLLSLLALAGCGGSSSRSVDTHPGLIRMEAGTPHDMFSPASLTVPAGTTVRWTNGDADAHTVKPDVATAGMDSDTMFPSGLPSGASFEWTVPSGAASGTKYYYHCRFHGAAGDGTVLGTGMAGVVIVR</sequence>
<dbReference type="InterPro" id="IPR052721">
    <property type="entry name" value="ET_Amicyanin"/>
</dbReference>
<dbReference type="GO" id="GO:0005507">
    <property type="term" value="F:copper ion binding"/>
    <property type="evidence" value="ECO:0007669"/>
    <property type="project" value="InterPro"/>
</dbReference>
<dbReference type="AlphaFoldDB" id="A0A068NUE4"/>
<dbReference type="GO" id="GO:0009055">
    <property type="term" value="F:electron transfer activity"/>
    <property type="evidence" value="ECO:0007669"/>
    <property type="project" value="InterPro"/>
</dbReference>
<keyword evidence="2" id="KW-0186">Copper</keyword>
<feature type="chain" id="PRO_5012791224" description="Blue (type 1) copper domain-containing protein" evidence="3">
    <location>
        <begin position="16"/>
        <end position="134"/>
    </location>
</feature>
<evidence type="ECO:0000256" key="2">
    <source>
        <dbReference type="ARBA" id="ARBA00023008"/>
    </source>
</evidence>
<dbReference type="InterPro" id="IPR008972">
    <property type="entry name" value="Cupredoxin"/>
</dbReference>
<protein>
    <recommendedName>
        <fullName evidence="4">Blue (type 1) copper domain-containing protein</fullName>
    </recommendedName>
</protein>
<feature type="domain" description="Blue (type 1) copper" evidence="4">
    <location>
        <begin position="42"/>
        <end position="118"/>
    </location>
</feature>
<dbReference type="PANTHER" id="PTHR36507:SF1">
    <property type="entry name" value="BLL1555 PROTEIN"/>
    <property type="match status" value="1"/>
</dbReference>
<dbReference type="OrthoDB" id="9757546at2"/>
<dbReference type="EMBL" id="CP007139">
    <property type="protein sequence ID" value="AIE85239.1"/>
    <property type="molecule type" value="Genomic_DNA"/>
</dbReference>
<gene>
    <name evidence="5" type="ORF">OP10G_1871</name>
</gene>
<dbReference type="Gene3D" id="2.60.40.420">
    <property type="entry name" value="Cupredoxins - blue copper proteins"/>
    <property type="match status" value="1"/>
</dbReference>
<dbReference type="Proteomes" id="UP000027982">
    <property type="component" value="Chromosome"/>
</dbReference>
<dbReference type="PANTHER" id="PTHR36507">
    <property type="entry name" value="BLL1555 PROTEIN"/>
    <property type="match status" value="1"/>
</dbReference>
<keyword evidence="3" id="KW-0732">Signal</keyword>
<feature type="signal peptide" evidence="3">
    <location>
        <begin position="1"/>
        <end position="15"/>
    </location>
</feature>
<dbReference type="InterPro" id="IPR000923">
    <property type="entry name" value="BlueCu_1"/>
</dbReference>
<name>A0A068NUE4_FIMGI</name>
<reference evidence="5 6" key="1">
    <citation type="journal article" date="2014" name="PLoS ONE">
        <title>The first complete genome sequence of the class fimbriimonadia in the phylum armatimonadetes.</title>
        <authorList>
            <person name="Hu Z.Y."/>
            <person name="Wang Y.Z."/>
            <person name="Im W.T."/>
            <person name="Wang S.Y."/>
            <person name="Zhao G.P."/>
            <person name="Zheng H.J."/>
            <person name="Quan Z.X."/>
        </authorList>
    </citation>
    <scope>NUCLEOTIDE SEQUENCE [LARGE SCALE GENOMIC DNA]</scope>
    <source>
        <strain evidence="5">Gsoil 348</strain>
    </source>
</reference>
<evidence type="ECO:0000256" key="1">
    <source>
        <dbReference type="ARBA" id="ARBA00022723"/>
    </source>
</evidence>
<evidence type="ECO:0000313" key="5">
    <source>
        <dbReference type="EMBL" id="AIE85239.1"/>
    </source>
</evidence>
<evidence type="ECO:0000256" key="3">
    <source>
        <dbReference type="SAM" id="SignalP"/>
    </source>
</evidence>
<dbReference type="KEGG" id="fgi:OP10G_1871"/>
<dbReference type="PROSITE" id="PS51257">
    <property type="entry name" value="PROKAR_LIPOPROTEIN"/>
    <property type="match status" value="1"/>
</dbReference>
<evidence type="ECO:0000313" key="6">
    <source>
        <dbReference type="Proteomes" id="UP000027982"/>
    </source>
</evidence>
<proteinExistence type="predicted"/>
<dbReference type="SUPFAM" id="SSF49503">
    <property type="entry name" value="Cupredoxins"/>
    <property type="match status" value="1"/>
</dbReference>
<keyword evidence="6" id="KW-1185">Reference proteome</keyword>
<dbReference type="HOGENOM" id="CLU_1893089_0_0_0"/>
<evidence type="ECO:0000259" key="4">
    <source>
        <dbReference type="Pfam" id="PF00127"/>
    </source>
</evidence>
<accession>A0A068NUE4</accession>
<keyword evidence="1" id="KW-0479">Metal-binding</keyword>
<organism evidence="5 6">
    <name type="scientific">Fimbriimonas ginsengisoli Gsoil 348</name>
    <dbReference type="NCBI Taxonomy" id="661478"/>
    <lineage>
        <taxon>Bacteria</taxon>
        <taxon>Bacillati</taxon>
        <taxon>Armatimonadota</taxon>
        <taxon>Fimbriimonadia</taxon>
        <taxon>Fimbriimonadales</taxon>
        <taxon>Fimbriimonadaceae</taxon>
        <taxon>Fimbriimonas</taxon>
    </lineage>
</organism>
<dbReference type="Pfam" id="PF00127">
    <property type="entry name" value="Copper-bind"/>
    <property type="match status" value="1"/>
</dbReference>
<dbReference type="RefSeq" id="WP_025226172.1">
    <property type="nucleotide sequence ID" value="NZ_CP007139.1"/>
</dbReference>